<dbReference type="SMART" id="SM00116">
    <property type="entry name" value="CBS"/>
    <property type="match status" value="2"/>
</dbReference>
<dbReference type="Proteomes" id="UP000292459">
    <property type="component" value="Unassembled WGS sequence"/>
</dbReference>
<accession>A0A4Q7E0B9</accession>
<evidence type="ECO:0000259" key="3">
    <source>
        <dbReference type="PROSITE" id="PS51371"/>
    </source>
</evidence>
<keyword evidence="5" id="KW-1185">Reference proteome</keyword>
<sequence>MLTIADIMTAEVQVIDRLATVADAIVQMQTHGVRSLIVDRPAPDLPYGVLTERDIVYKVFARNLDPDRVRVQDIMRQPCIALEPHVSLREAAVTMSDAGIQRAPVIQAGQLLGIVSVTDLVMKGYVASTLLPQ</sequence>
<dbReference type="Gene3D" id="3.10.580.10">
    <property type="entry name" value="CBS-domain"/>
    <property type="match status" value="1"/>
</dbReference>
<organism evidence="4 5">
    <name type="scientific">Leptolyngbya iicbica LK</name>
    <dbReference type="NCBI Taxonomy" id="2294035"/>
    <lineage>
        <taxon>Bacteria</taxon>
        <taxon>Bacillati</taxon>
        <taxon>Cyanobacteriota</taxon>
        <taxon>Cyanophyceae</taxon>
        <taxon>Leptolyngbyales</taxon>
        <taxon>Leptolyngbyaceae</taxon>
        <taxon>Leptolyngbya group</taxon>
        <taxon>Leptolyngbya</taxon>
        <taxon>Leptolyngbya iicbica</taxon>
    </lineage>
</organism>
<dbReference type="OrthoDB" id="9807125at2"/>
<dbReference type="PANTHER" id="PTHR43080:SF2">
    <property type="entry name" value="CBS DOMAIN-CONTAINING PROTEIN"/>
    <property type="match status" value="1"/>
</dbReference>
<comment type="caution">
    <text evidence="4">The sequence shown here is derived from an EMBL/GenBank/DDBJ whole genome shotgun (WGS) entry which is preliminary data.</text>
</comment>
<dbReference type="AlphaFoldDB" id="A0A4Q7E0B9"/>
<name>A0A4Q7E0B9_9CYAN</name>
<dbReference type="InterPro" id="IPR046342">
    <property type="entry name" value="CBS_dom_sf"/>
</dbReference>
<keyword evidence="1 2" id="KW-0129">CBS domain</keyword>
<dbReference type="PANTHER" id="PTHR43080">
    <property type="entry name" value="CBS DOMAIN-CONTAINING PROTEIN CBSX3, MITOCHONDRIAL"/>
    <property type="match status" value="1"/>
</dbReference>
<proteinExistence type="predicted"/>
<dbReference type="RefSeq" id="WP_052288622.1">
    <property type="nucleotide sequence ID" value="NZ_QVFV01000011.1"/>
</dbReference>
<dbReference type="EMBL" id="QVFV01000011">
    <property type="protein sequence ID" value="RZM74879.1"/>
    <property type="molecule type" value="Genomic_DNA"/>
</dbReference>
<evidence type="ECO:0000313" key="5">
    <source>
        <dbReference type="Proteomes" id="UP000292459"/>
    </source>
</evidence>
<dbReference type="SUPFAM" id="SSF54631">
    <property type="entry name" value="CBS-domain pair"/>
    <property type="match status" value="1"/>
</dbReference>
<dbReference type="Pfam" id="PF00571">
    <property type="entry name" value="CBS"/>
    <property type="match status" value="2"/>
</dbReference>
<protein>
    <submittedName>
        <fullName evidence="4">CBS domain-containing protein</fullName>
    </submittedName>
</protein>
<reference evidence="4 5" key="1">
    <citation type="submission" date="2018-11" db="EMBL/GenBank/DDBJ databases">
        <title>Whole genome sequencing of an environmental sample.</title>
        <authorList>
            <person name="Sarangi A.N."/>
            <person name="Singh D."/>
            <person name="Tripathy S."/>
        </authorList>
    </citation>
    <scope>NUCLEOTIDE SEQUENCE [LARGE SCALE GENOMIC DNA]</scope>
    <source>
        <strain evidence="4 5">Lakshadweep</strain>
    </source>
</reference>
<dbReference type="PROSITE" id="PS51371">
    <property type="entry name" value="CBS"/>
    <property type="match status" value="2"/>
</dbReference>
<feature type="domain" description="CBS" evidence="3">
    <location>
        <begin position="75"/>
        <end position="130"/>
    </location>
</feature>
<dbReference type="InterPro" id="IPR000644">
    <property type="entry name" value="CBS_dom"/>
</dbReference>
<gene>
    <name evidence="4" type="ORF">DYY88_22855</name>
</gene>
<dbReference type="InterPro" id="IPR051257">
    <property type="entry name" value="Diverse_CBS-Domain"/>
</dbReference>
<evidence type="ECO:0000313" key="4">
    <source>
        <dbReference type="EMBL" id="RZM74879.1"/>
    </source>
</evidence>
<evidence type="ECO:0000256" key="1">
    <source>
        <dbReference type="ARBA" id="ARBA00023122"/>
    </source>
</evidence>
<evidence type="ECO:0000256" key="2">
    <source>
        <dbReference type="PROSITE-ProRule" id="PRU00703"/>
    </source>
</evidence>
<feature type="domain" description="CBS" evidence="3">
    <location>
        <begin position="8"/>
        <end position="66"/>
    </location>
</feature>